<dbReference type="OrthoDB" id="142627at2157"/>
<dbReference type="AlphaFoldDB" id="A0A7D5E7M1"/>
<protein>
    <submittedName>
        <fullName evidence="1">Uncharacterized protein</fullName>
    </submittedName>
</protein>
<gene>
    <name evidence="1" type="ORF">HWN40_12280</name>
</gene>
<dbReference type="KEGG" id="mzi:HWN40_12280"/>
<keyword evidence="2" id="KW-1185">Reference proteome</keyword>
<dbReference type="GeneID" id="55822465"/>
<accession>A0A7D5E7M1</accession>
<evidence type="ECO:0000313" key="1">
    <source>
        <dbReference type="EMBL" id="QLC50952.1"/>
    </source>
</evidence>
<evidence type="ECO:0000313" key="2">
    <source>
        <dbReference type="Proteomes" id="UP000509594"/>
    </source>
</evidence>
<reference evidence="1 2" key="1">
    <citation type="submission" date="2020-06" db="EMBL/GenBank/DDBJ databases">
        <title>Methanolobus halotolerans sp. nov., isolated from a saline lake Tus in Siberia.</title>
        <authorList>
            <person name="Shen Y."/>
            <person name="Chen S.-C."/>
            <person name="Lai M.-C."/>
            <person name="Huang H.-H."/>
            <person name="Chiu H.-H."/>
            <person name="Tang S.-L."/>
            <person name="Rogozin D.Y."/>
            <person name="Degermendzhy A.G."/>
        </authorList>
    </citation>
    <scope>NUCLEOTIDE SEQUENCE [LARGE SCALE GENOMIC DNA]</scope>
    <source>
        <strain evidence="1 2">DSM 21339</strain>
    </source>
</reference>
<sequence length="150" mass="16618">MDKNKILFLSAFAFILIVGGTFAGTGYLDGLIHTEPDVNINSSQAVSIVKSDSNASEFIENKFKVSDWRATKTTFMEQTTEDQNNTLQNGADRFWKVEIMERTCACPGTSTLYVVEAYVDADTGDLISVETMRAPEKDYEKTTCSSTSCH</sequence>
<dbReference type="EMBL" id="CP058215">
    <property type="protein sequence ID" value="QLC50952.1"/>
    <property type="molecule type" value="Genomic_DNA"/>
</dbReference>
<dbReference type="Proteomes" id="UP000509594">
    <property type="component" value="Chromosome"/>
</dbReference>
<name>A0A7D5E7M1_9EURY</name>
<organism evidence="1 2">
    <name type="scientific">Methanolobus zinderi</name>
    <dbReference type="NCBI Taxonomy" id="536044"/>
    <lineage>
        <taxon>Archaea</taxon>
        <taxon>Methanobacteriati</taxon>
        <taxon>Methanobacteriota</taxon>
        <taxon>Stenosarchaea group</taxon>
        <taxon>Methanomicrobia</taxon>
        <taxon>Methanosarcinales</taxon>
        <taxon>Methanosarcinaceae</taxon>
        <taxon>Methanolobus</taxon>
    </lineage>
</organism>
<dbReference type="RefSeq" id="WP_176966007.1">
    <property type="nucleotide sequence ID" value="NZ_CP058215.1"/>
</dbReference>
<proteinExistence type="predicted"/>